<evidence type="ECO:0000313" key="1">
    <source>
        <dbReference type="EMBL" id="CCD44437.1"/>
    </source>
</evidence>
<dbReference type="Proteomes" id="UP000008177">
    <property type="component" value="Unplaced contigs"/>
</dbReference>
<proteinExistence type="predicted"/>
<organism evidence="1 2">
    <name type="scientific">Botryotinia fuckeliana (strain T4)</name>
    <name type="common">Noble rot fungus</name>
    <name type="synonym">Botrytis cinerea</name>
    <dbReference type="NCBI Taxonomy" id="999810"/>
    <lineage>
        <taxon>Eukaryota</taxon>
        <taxon>Fungi</taxon>
        <taxon>Dikarya</taxon>
        <taxon>Ascomycota</taxon>
        <taxon>Pezizomycotina</taxon>
        <taxon>Leotiomycetes</taxon>
        <taxon>Helotiales</taxon>
        <taxon>Sclerotiniaceae</taxon>
        <taxon>Botrytis</taxon>
    </lineage>
</organism>
<dbReference type="HOGENOM" id="CLU_2941424_0_0_1"/>
<dbReference type="EMBL" id="FQ790271">
    <property type="protein sequence ID" value="CCD44437.1"/>
    <property type="molecule type" value="Genomic_DNA"/>
</dbReference>
<gene>
    <name evidence="1" type="ORF">BofuT4_uP053380.1</name>
</gene>
<evidence type="ECO:0000313" key="2">
    <source>
        <dbReference type="Proteomes" id="UP000008177"/>
    </source>
</evidence>
<dbReference type="AlphaFoldDB" id="G2XVB7"/>
<accession>G2XVB7</accession>
<name>G2XVB7_BOTF4</name>
<sequence length="60" mass="7079">MSKFESQANTQDLRILRSHRVKFKCLDHMNPLLPTDWVLGAKFLIGKQSMNKLRRRVVLI</sequence>
<protein>
    <submittedName>
        <fullName evidence="1">Uncharacterized protein</fullName>
    </submittedName>
</protein>
<dbReference type="InParanoid" id="G2XVB7"/>
<reference evidence="2" key="1">
    <citation type="journal article" date="2011" name="PLoS Genet.">
        <title>Genomic analysis of the necrotrophic fungal pathogens Sclerotinia sclerotiorum and Botrytis cinerea.</title>
        <authorList>
            <person name="Amselem J."/>
            <person name="Cuomo C.A."/>
            <person name="van Kan J.A."/>
            <person name="Viaud M."/>
            <person name="Benito E.P."/>
            <person name="Couloux A."/>
            <person name="Coutinho P.M."/>
            <person name="de Vries R.P."/>
            <person name="Dyer P.S."/>
            <person name="Fillinger S."/>
            <person name="Fournier E."/>
            <person name="Gout L."/>
            <person name="Hahn M."/>
            <person name="Kohn L."/>
            <person name="Lapalu N."/>
            <person name="Plummer K.M."/>
            <person name="Pradier J.M."/>
            <person name="Quevillon E."/>
            <person name="Sharon A."/>
            <person name="Simon A."/>
            <person name="ten Have A."/>
            <person name="Tudzynski B."/>
            <person name="Tudzynski P."/>
            <person name="Wincker P."/>
            <person name="Andrew M."/>
            <person name="Anthouard V."/>
            <person name="Beever R.E."/>
            <person name="Beffa R."/>
            <person name="Benoit I."/>
            <person name="Bouzid O."/>
            <person name="Brault B."/>
            <person name="Chen Z."/>
            <person name="Choquer M."/>
            <person name="Collemare J."/>
            <person name="Cotton P."/>
            <person name="Danchin E.G."/>
            <person name="Da Silva C."/>
            <person name="Gautier A."/>
            <person name="Giraud C."/>
            <person name="Giraud T."/>
            <person name="Gonzalez C."/>
            <person name="Grossetete S."/>
            <person name="Guldener U."/>
            <person name="Henrissat B."/>
            <person name="Howlett B.J."/>
            <person name="Kodira C."/>
            <person name="Kretschmer M."/>
            <person name="Lappartient A."/>
            <person name="Leroch M."/>
            <person name="Levis C."/>
            <person name="Mauceli E."/>
            <person name="Neuveglise C."/>
            <person name="Oeser B."/>
            <person name="Pearson M."/>
            <person name="Poulain J."/>
            <person name="Poussereau N."/>
            <person name="Quesneville H."/>
            <person name="Rascle C."/>
            <person name="Schumacher J."/>
            <person name="Segurens B."/>
            <person name="Sexton A."/>
            <person name="Silva E."/>
            <person name="Sirven C."/>
            <person name="Soanes D.M."/>
            <person name="Talbot N.J."/>
            <person name="Templeton M."/>
            <person name="Yandava C."/>
            <person name="Yarden O."/>
            <person name="Zeng Q."/>
            <person name="Rollins J.A."/>
            <person name="Lebrun M.H."/>
            <person name="Dickman M."/>
        </authorList>
    </citation>
    <scope>NUCLEOTIDE SEQUENCE [LARGE SCALE GENOMIC DNA]</scope>
    <source>
        <strain evidence="2">T4</strain>
    </source>
</reference>